<dbReference type="InterPro" id="IPR007593">
    <property type="entry name" value="CD225/Dispanin_fam"/>
</dbReference>
<keyword evidence="3 5" id="KW-1133">Transmembrane helix</keyword>
<evidence type="ECO:0000313" key="7">
    <source>
        <dbReference type="Proteomes" id="UP000199622"/>
    </source>
</evidence>
<keyword evidence="7" id="KW-1185">Reference proteome</keyword>
<evidence type="ECO:0000256" key="5">
    <source>
        <dbReference type="SAM" id="Phobius"/>
    </source>
</evidence>
<dbReference type="STRING" id="208445.SAMN04489727_7261"/>
<gene>
    <name evidence="6" type="ORF">SAMN04489727_7261</name>
</gene>
<sequence>MTDQYPPPYPPPGGPSYGYGYPPPNPYGPPPDNNMVWAILSTVLCCLPLGVVAIVKSSQVQSLWFQGAHAEAQKAAADARKWAMWSAITTGILLLLYVIFIVVMIVFVGANSSRLTP</sequence>
<name>A0A1H4ZGB3_9PSEU</name>
<dbReference type="InterPro" id="IPR051423">
    <property type="entry name" value="CD225/Dispanin"/>
</dbReference>
<dbReference type="OrthoDB" id="9815705at2"/>
<dbReference type="PANTHER" id="PTHR14948:SF25">
    <property type="entry name" value="DUF4190 DOMAIN-CONTAINING PROTEIN"/>
    <property type="match status" value="1"/>
</dbReference>
<keyword evidence="4 5" id="KW-0472">Membrane</keyword>
<evidence type="ECO:0000313" key="6">
    <source>
        <dbReference type="EMBL" id="SED28885.1"/>
    </source>
</evidence>
<dbReference type="Pfam" id="PF04505">
    <property type="entry name" value="CD225"/>
    <property type="match status" value="1"/>
</dbReference>
<feature type="transmembrane region" description="Helical" evidence="5">
    <location>
        <begin position="82"/>
        <end position="110"/>
    </location>
</feature>
<evidence type="ECO:0000256" key="3">
    <source>
        <dbReference type="ARBA" id="ARBA00022989"/>
    </source>
</evidence>
<evidence type="ECO:0000256" key="2">
    <source>
        <dbReference type="ARBA" id="ARBA00022692"/>
    </source>
</evidence>
<evidence type="ECO:0000256" key="4">
    <source>
        <dbReference type="ARBA" id="ARBA00023136"/>
    </source>
</evidence>
<dbReference type="Proteomes" id="UP000199622">
    <property type="component" value="Unassembled WGS sequence"/>
</dbReference>
<proteinExistence type="predicted"/>
<accession>A0A1H4ZGB3</accession>
<reference evidence="7" key="1">
    <citation type="submission" date="2016-10" db="EMBL/GenBank/DDBJ databases">
        <authorList>
            <person name="Varghese N."/>
            <person name="Submissions S."/>
        </authorList>
    </citation>
    <scope>NUCLEOTIDE SEQUENCE [LARGE SCALE GENOMIC DNA]</scope>
    <source>
        <strain evidence="7">DSM 44544</strain>
    </source>
</reference>
<feature type="transmembrane region" description="Helical" evidence="5">
    <location>
        <begin position="35"/>
        <end position="55"/>
    </location>
</feature>
<comment type="subcellular location">
    <subcellularLocation>
        <location evidence="1">Membrane</location>
    </subcellularLocation>
</comment>
<keyword evidence="2 5" id="KW-0812">Transmembrane</keyword>
<evidence type="ECO:0000256" key="1">
    <source>
        <dbReference type="ARBA" id="ARBA00004370"/>
    </source>
</evidence>
<dbReference type="GO" id="GO:0016020">
    <property type="term" value="C:membrane"/>
    <property type="evidence" value="ECO:0007669"/>
    <property type="project" value="UniProtKB-SubCell"/>
</dbReference>
<dbReference type="EMBL" id="FNSO01000004">
    <property type="protein sequence ID" value="SED28885.1"/>
    <property type="molecule type" value="Genomic_DNA"/>
</dbReference>
<dbReference type="PANTHER" id="PTHR14948">
    <property type="entry name" value="NG5"/>
    <property type="match status" value="1"/>
</dbReference>
<protein>
    <submittedName>
        <fullName evidence="6">Interferon-induced transmembrane protein</fullName>
    </submittedName>
</protein>
<organism evidence="6 7">
    <name type="scientific">Amycolatopsis tolypomycina</name>
    <dbReference type="NCBI Taxonomy" id="208445"/>
    <lineage>
        <taxon>Bacteria</taxon>
        <taxon>Bacillati</taxon>
        <taxon>Actinomycetota</taxon>
        <taxon>Actinomycetes</taxon>
        <taxon>Pseudonocardiales</taxon>
        <taxon>Pseudonocardiaceae</taxon>
        <taxon>Amycolatopsis</taxon>
    </lineage>
</organism>
<dbReference type="AlphaFoldDB" id="A0A1H4ZGB3"/>
<dbReference type="RefSeq" id="WP_091315992.1">
    <property type="nucleotide sequence ID" value="NZ_FNSO01000004.1"/>
</dbReference>